<protein>
    <submittedName>
        <fullName evidence="1 3">Uncharacterized protein</fullName>
    </submittedName>
</protein>
<evidence type="ECO:0000313" key="3">
    <source>
        <dbReference type="RefSeq" id="XP_033577906.1"/>
    </source>
</evidence>
<evidence type="ECO:0000313" key="2">
    <source>
        <dbReference type="Proteomes" id="UP000504636"/>
    </source>
</evidence>
<dbReference type="GeneID" id="54460694"/>
<accession>A0A6A6YPY6</accession>
<keyword evidence="2" id="KW-1185">Reference proteome</keyword>
<reference evidence="1 3" key="1">
    <citation type="journal article" date="2020" name="Stud. Mycol.">
        <title>101 Dothideomycetes genomes: a test case for predicting lifestyles and emergence of pathogens.</title>
        <authorList>
            <person name="Haridas S."/>
            <person name="Albert R."/>
            <person name="Binder M."/>
            <person name="Bloem J."/>
            <person name="Labutti K."/>
            <person name="Salamov A."/>
            <person name="Andreopoulos B."/>
            <person name="Baker S."/>
            <person name="Barry K."/>
            <person name="Bills G."/>
            <person name="Bluhm B."/>
            <person name="Cannon C."/>
            <person name="Castanera R."/>
            <person name="Culley D."/>
            <person name="Daum C."/>
            <person name="Ezra D."/>
            <person name="Gonzalez J."/>
            <person name="Henrissat B."/>
            <person name="Kuo A."/>
            <person name="Liang C."/>
            <person name="Lipzen A."/>
            <person name="Lutzoni F."/>
            <person name="Magnuson J."/>
            <person name="Mondo S."/>
            <person name="Nolan M."/>
            <person name="Ohm R."/>
            <person name="Pangilinan J."/>
            <person name="Park H.-J."/>
            <person name="Ramirez L."/>
            <person name="Alfaro M."/>
            <person name="Sun H."/>
            <person name="Tritt A."/>
            <person name="Yoshinaga Y."/>
            <person name="Zwiers L.-H."/>
            <person name="Turgeon B."/>
            <person name="Goodwin S."/>
            <person name="Spatafora J."/>
            <person name="Crous P."/>
            <person name="Grigoriev I."/>
        </authorList>
    </citation>
    <scope>NUCLEOTIDE SEQUENCE</scope>
    <source>
        <strain evidence="1 3">CBS 304.34</strain>
    </source>
</reference>
<dbReference type="Proteomes" id="UP000504636">
    <property type="component" value="Unplaced"/>
</dbReference>
<proteinExistence type="predicted"/>
<feature type="non-terminal residue" evidence="1">
    <location>
        <position position="1"/>
    </location>
</feature>
<name>A0A6A6YPY6_9PEZI</name>
<dbReference type="AlphaFoldDB" id="A0A6A6YPY6"/>
<organism evidence="1">
    <name type="scientific">Mytilinidion resinicola</name>
    <dbReference type="NCBI Taxonomy" id="574789"/>
    <lineage>
        <taxon>Eukaryota</taxon>
        <taxon>Fungi</taxon>
        <taxon>Dikarya</taxon>
        <taxon>Ascomycota</taxon>
        <taxon>Pezizomycotina</taxon>
        <taxon>Dothideomycetes</taxon>
        <taxon>Pleosporomycetidae</taxon>
        <taxon>Mytilinidiales</taxon>
        <taxon>Mytilinidiaceae</taxon>
        <taxon>Mytilinidion</taxon>
    </lineage>
</organism>
<dbReference type="RefSeq" id="XP_033577906.1">
    <property type="nucleotide sequence ID" value="XM_033719801.1"/>
</dbReference>
<reference evidence="3" key="3">
    <citation type="submission" date="2025-04" db="UniProtKB">
        <authorList>
            <consortium name="RefSeq"/>
        </authorList>
    </citation>
    <scope>IDENTIFICATION</scope>
    <source>
        <strain evidence="3">CBS 304.34</strain>
    </source>
</reference>
<sequence length="96" mass="10925">TPHAPTAYILFTRRPSLSTNQAARSRFPQANPKECSNFLTPKGRTQVRFVDGSYVLKLPREVNAWTPAAGLHSMRPTLPIELLGKLVIRLRKFRHM</sequence>
<dbReference type="EMBL" id="MU003699">
    <property type="protein sequence ID" value="KAF2810942.1"/>
    <property type="molecule type" value="Genomic_DNA"/>
</dbReference>
<evidence type="ECO:0000313" key="1">
    <source>
        <dbReference type="EMBL" id="KAF2810942.1"/>
    </source>
</evidence>
<gene>
    <name evidence="1 3" type="ORF">BDZ99DRAFT_462230</name>
</gene>
<reference evidence="3" key="2">
    <citation type="submission" date="2020-04" db="EMBL/GenBank/DDBJ databases">
        <authorList>
            <consortium name="NCBI Genome Project"/>
        </authorList>
    </citation>
    <scope>NUCLEOTIDE SEQUENCE</scope>
    <source>
        <strain evidence="3">CBS 304.34</strain>
    </source>
</reference>